<dbReference type="AlphaFoldDB" id="A0AA37WSW3"/>
<proteinExistence type="predicted"/>
<dbReference type="EMBL" id="BSPL01000020">
    <property type="protein sequence ID" value="GLS72325.1"/>
    <property type="molecule type" value="Genomic_DNA"/>
</dbReference>
<keyword evidence="2" id="KW-1185">Reference proteome</keyword>
<name>A0AA37WSW3_9HYPH</name>
<evidence type="ECO:0000313" key="2">
    <source>
        <dbReference type="Proteomes" id="UP001157440"/>
    </source>
</evidence>
<accession>A0AA37WSW3</accession>
<sequence length="192" mass="21518">MNVAAKRQEEKDKANSLAFGLAAELSVLAHDIERASEMKRVVADIVRKFGPRADKELLRLQAPRWRTAIYDANINSLGVLGPSIAGDIYLVYSKFTGINPAARSEPVEYETFLRLTDSTIQEYLGDMQDITHVHKRLMTFASGKPDPGPLWATEKARKKREAQFGKENADKLIDFYSRGLESEMGPTSNKMV</sequence>
<reference evidence="2" key="1">
    <citation type="journal article" date="2019" name="Int. J. Syst. Evol. Microbiol.">
        <title>The Global Catalogue of Microorganisms (GCM) 10K type strain sequencing project: providing services to taxonomists for standard genome sequencing and annotation.</title>
        <authorList>
            <consortium name="The Broad Institute Genomics Platform"/>
            <consortium name="The Broad Institute Genome Sequencing Center for Infectious Disease"/>
            <person name="Wu L."/>
            <person name="Ma J."/>
        </authorList>
    </citation>
    <scope>NUCLEOTIDE SEQUENCE [LARGE SCALE GENOMIC DNA]</scope>
    <source>
        <strain evidence="2">NBRC 103632</strain>
    </source>
</reference>
<evidence type="ECO:0000313" key="1">
    <source>
        <dbReference type="EMBL" id="GLS72325.1"/>
    </source>
</evidence>
<gene>
    <name evidence="1" type="ORF">GCM10007890_43380</name>
</gene>
<protein>
    <submittedName>
        <fullName evidence="1">Uncharacterized protein</fullName>
    </submittedName>
</protein>
<dbReference type="Proteomes" id="UP001157440">
    <property type="component" value="Unassembled WGS sequence"/>
</dbReference>
<organism evidence="1 2">
    <name type="scientific">Methylobacterium tardum</name>
    <dbReference type="NCBI Taxonomy" id="374432"/>
    <lineage>
        <taxon>Bacteria</taxon>
        <taxon>Pseudomonadati</taxon>
        <taxon>Pseudomonadota</taxon>
        <taxon>Alphaproteobacteria</taxon>
        <taxon>Hyphomicrobiales</taxon>
        <taxon>Methylobacteriaceae</taxon>
        <taxon>Methylobacterium</taxon>
    </lineage>
</organism>
<comment type="caution">
    <text evidence="1">The sequence shown here is derived from an EMBL/GenBank/DDBJ whole genome shotgun (WGS) entry which is preliminary data.</text>
</comment>